<sequence length="97" mass="10708">MSDEDLTSFLKKIFLSLCVLFPQISSWLPSDACDPDPCENGATCHSMDQDFYCACPEVLAPTAGPVWEEETPSHASVKTDGRAPPVDRVSHLKYLFT</sequence>
<feature type="signal peptide" evidence="2">
    <location>
        <begin position="1"/>
        <end position="26"/>
    </location>
</feature>
<dbReference type="Gene3D" id="2.10.25.10">
    <property type="entry name" value="Laminin"/>
    <property type="match status" value="1"/>
</dbReference>
<dbReference type="InterPro" id="IPR000742">
    <property type="entry name" value="EGF"/>
</dbReference>
<dbReference type="Bgee" id="ENSORLG00000026890">
    <property type="expression patterns" value="Expressed in ovary and 15 other cell types or tissues"/>
</dbReference>
<accession>A0A3B3H9I7</accession>
<feature type="domain" description="EGF-like" evidence="3">
    <location>
        <begin position="29"/>
        <end position="68"/>
    </location>
</feature>
<keyword evidence="2" id="KW-0732">Signal</keyword>
<proteinExistence type="predicted"/>
<name>A0A3B3H9I7_ORYLA</name>
<feature type="chain" id="PRO_5017366661" description="EGF-like domain-containing protein" evidence="2">
    <location>
        <begin position="27"/>
        <end position="97"/>
    </location>
</feature>
<dbReference type="PROSITE" id="PS50026">
    <property type="entry name" value="EGF_3"/>
    <property type="match status" value="1"/>
</dbReference>
<reference evidence="4 5" key="1">
    <citation type="journal article" date="2007" name="Nature">
        <title>The medaka draft genome and insights into vertebrate genome evolution.</title>
        <authorList>
            <person name="Kasahara M."/>
            <person name="Naruse K."/>
            <person name="Sasaki S."/>
            <person name="Nakatani Y."/>
            <person name="Qu W."/>
            <person name="Ahsan B."/>
            <person name="Yamada T."/>
            <person name="Nagayasu Y."/>
            <person name="Doi K."/>
            <person name="Kasai Y."/>
            <person name="Jindo T."/>
            <person name="Kobayashi D."/>
            <person name="Shimada A."/>
            <person name="Toyoda A."/>
            <person name="Kuroki Y."/>
            <person name="Fujiyama A."/>
            <person name="Sasaki T."/>
            <person name="Shimizu A."/>
            <person name="Asakawa S."/>
            <person name="Shimizu N."/>
            <person name="Hashimoto S."/>
            <person name="Yang J."/>
            <person name="Lee Y."/>
            <person name="Matsushima K."/>
            <person name="Sugano S."/>
            <person name="Sakaizumi M."/>
            <person name="Narita T."/>
            <person name="Ohishi K."/>
            <person name="Haga S."/>
            <person name="Ohta F."/>
            <person name="Nomoto H."/>
            <person name="Nogata K."/>
            <person name="Morishita T."/>
            <person name="Endo T."/>
            <person name="Shin-I T."/>
            <person name="Takeda H."/>
            <person name="Morishita S."/>
            <person name="Kohara Y."/>
        </authorList>
    </citation>
    <scope>NUCLEOTIDE SEQUENCE [LARGE SCALE GENOMIC DNA]</scope>
    <source>
        <strain evidence="4 5">Hd-rR</strain>
    </source>
</reference>
<keyword evidence="5" id="KW-1185">Reference proteome</keyword>
<dbReference type="Ensembl" id="ENSORLT00000042165.1">
    <property type="protein sequence ID" value="ENSORLP00000028609.1"/>
    <property type="gene ID" value="ENSORLG00000026890.1"/>
</dbReference>
<evidence type="ECO:0000256" key="2">
    <source>
        <dbReference type="SAM" id="SignalP"/>
    </source>
</evidence>
<evidence type="ECO:0000256" key="1">
    <source>
        <dbReference type="PROSITE-ProRule" id="PRU00076"/>
    </source>
</evidence>
<reference evidence="4" key="2">
    <citation type="submission" date="2025-08" db="UniProtKB">
        <authorList>
            <consortium name="Ensembl"/>
        </authorList>
    </citation>
    <scope>IDENTIFICATION</scope>
    <source>
        <strain evidence="4">Hd-rR</strain>
    </source>
</reference>
<reference evidence="4" key="3">
    <citation type="submission" date="2025-09" db="UniProtKB">
        <authorList>
            <consortium name="Ensembl"/>
        </authorList>
    </citation>
    <scope>IDENTIFICATION</scope>
    <source>
        <strain evidence="4">Hd-rR</strain>
    </source>
</reference>
<dbReference type="Pfam" id="PF00008">
    <property type="entry name" value="EGF"/>
    <property type="match status" value="1"/>
</dbReference>
<organism evidence="4 5">
    <name type="scientific">Oryzias latipes</name>
    <name type="common">Japanese rice fish</name>
    <name type="synonym">Japanese killifish</name>
    <dbReference type="NCBI Taxonomy" id="8090"/>
    <lineage>
        <taxon>Eukaryota</taxon>
        <taxon>Metazoa</taxon>
        <taxon>Chordata</taxon>
        <taxon>Craniata</taxon>
        <taxon>Vertebrata</taxon>
        <taxon>Euteleostomi</taxon>
        <taxon>Actinopterygii</taxon>
        <taxon>Neopterygii</taxon>
        <taxon>Teleostei</taxon>
        <taxon>Neoteleostei</taxon>
        <taxon>Acanthomorphata</taxon>
        <taxon>Ovalentaria</taxon>
        <taxon>Atherinomorphae</taxon>
        <taxon>Beloniformes</taxon>
        <taxon>Adrianichthyidae</taxon>
        <taxon>Oryziinae</taxon>
        <taxon>Oryzias</taxon>
    </lineage>
</organism>
<dbReference type="Proteomes" id="UP000001038">
    <property type="component" value="Chromosome 24"/>
</dbReference>
<keyword evidence="1" id="KW-0245">EGF-like domain</keyword>
<dbReference type="AlphaFoldDB" id="A0A3B3H9I7"/>
<dbReference type="STRING" id="8090.ENSORLP00000028609"/>
<evidence type="ECO:0000259" key="3">
    <source>
        <dbReference type="PROSITE" id="PS50026"/>
    </source>
</evidence>
<evidence type="ECO:0000313" key="5">
    <source>
        <dbReference type="Proteomes" id="UP000001038"/>
    </source>
</evidence>
<dbReference type="CDD" id="cd00054">
    <property type="entry name" value="EGF_CA"/>
    <property type="match status" value="1"/>
</dbReference>
<comment type="caution">
    <text evidence="1">Lacks conserved residue(s) required for the propagation of feature annotation.</text>
</comment>
<dbReference type="SUPFAM" id="SSF57196">
    <property type="entry name" value="EGF/Laminin"/>
    <property type="match status" value="1"/>
</dbReference>
<evidence type="ECO:0000313" key="4">
    <source>
        <dbReference type="Ensembl" id="ENSORLP00000028609.1"/>
    </source>
</evidence>
<protein>
    <recommendedName>
        <fullName evidence="3">EGF-like domain-containing protein</fullName>
    </recommendedName>
</protein>
<dbReference type="InParanoid" id="A0A3B3H9I7"/>